<dbReference type="Pfam" id="PF01943">
    <property type="entry name" value="Polysacc_synt"/>
    <property type="match status" value="1"/>
</dbReference>
<feature type="transmembrane region" description="Helical" evidence="6">
    <location>
        <begin position="144"/>
        <end position="171"/>
    </location>
</feature>
<dbReference type="PANTHER" id="PTHR30250">
    <property type="entry name" value="PST FAMILY PREDICTED COLANIC ACID TRANSPORTER"/>
    <property type="match status" value="1"/>
</dbReference>
<gene>
    <name evidence="7" type="ORF">M9R32_08700</name>
</gene>
<accession>A0A9X3RD68</accession>
<keyword evidence="5 6" id="KW-0472">Membrane</keyword>
<comment type="subcellular location">
    <subcellularLocation>
        <location evidence="1">Cell membrane</location>
        <topology evidence="1">Multi-pass membrane protein</topology>
    </subcellularLocation>
</comment>
<evidence type="ECO:0000256" key="4">
    <source>
        <dbReference type="ARBA" id="ARBA00022989"/>
    </source>
</evidence>
<dbReference type="AlphaFoldDB" id="A0A9X3RD68"/>
<dbReference type="EMBL" id="JAMKBJ010000006">
    <property type="protein sequence ID" value="MCZ8537256.1"/>
    <property type="molecule type" value="Genomic_DNA"/>
</dbReference>
<dbReference type="RefSeq" id="WP_269926350.1">
    <property type="nucleotide sequence ID" value="NZ_JAMKBJ010000006.1"/>
</dbReference>
<sequence length="404" mass="45881">MNILKNLSWIFFANVIASLSKWLMIILIAKSLSSTEVGVYSLALALGAPITLFANMKLRSLYITSTNQQLSDYISSRNILSLIALLILSTVGSIFYTEYFIIIVLVGISKIIDLQSDLYYALPHKNNELNIVGKILILKNVFSILLFGTFLLIFENLTFALFAQVIFYLIFLIMEKRYLLNHYKTKKDQPSWMGIKAILVLGLPLGLSQMLYSLNVNFSRYILEYYESSEVLGYFSAIVYILIVSNLFMSAISQVFLPKLSTMFENGNIVLFKKYVYHYLSFFSIIVGIFMIGLAIVFGEVILTILYGKEYAVYKNIFLLCTISTAVNLISWNVDTALMAMRYVSIQPKITLVNLFITIISGYMLISNYGIKGAALTLIISATFQLILRIYFVNKRLNSIQKKA</sequence>
<feature type="transmembrane region" description="Helical" evidence="6">
    <location>
        <begin position="350"/>
        <end position="367"/>
    </location>
</feature>
<feature type="transmembrane region" description="Helical" evidence="6">
    <location>
        <begin position="277"/>
        <end position="305"/>
    </location>
</feature>
<evidence type="ECO:0000313" key="8">
    <source>
        <dbReference type="Proteomes" id="UP001152173"/>
    </source>
</evidence>
<feature type="transmembrane region" description="Helical" evidence="6">
    <location>
        <begin position="373"/>
        <end position="392"/>
    </location>
</feature>
<dbReference type="GO" id="GO:0005886">
    <property type="term" value="C:plasma membrane"/>
    <property type="evidence" value="ECO:0007669"/>
    <property type="project" value="UniProtKB-SubCell"/>
</dbReference>
<evidence type="ECO:0000313" key="7">
    <source>
        <dbReference type="EMBL" id="MCZ8537256.1"/>
    </source>
</evidence>
<dbReference type="PANTHER" id="PTHR30250:SF11">
    <property type="entry name" value="O-ANTIGEN TRANSPORTER-RELATED"/>
    <property type="match status" value="1"/>
</dbReference>
<evidence type="ECO:0000256" key="5">
    <source>
        <dbReference type="ARBA" id="ARBA00023136"/>
    </source>
</evidence>
<evidence type="ECO:0008006" key="9">
    <source>
        <dbReference type="Google" id="ProtNLM"/>
    </source>
</evidence>
<keyword evidence="8" id="KW-1185">Reference proteome</keyword>
<feature type="transmembrane region" description="Helical" evidence="6">
    <location>
        <begin position="192"/>
        <end position="212"/>
    </location>
</feature>
<dbReference type="InterPro" id="IPR002797">
    <property type="entry name" value="Polysacc_synth"/>
</dbReference>
<evidence type="ECO:0000256" key="3">
    <source>
        <dbReference type="ARBA" id="ARBA00022692"/>
    </source>
</evidence>
<feature type="transmembrane region" description="Helical" evidence="6">
    <location>
        <begin position="7"/>
        <end position="28"/>
    </location>
</feature>
<keyword evidence="3 6" id="KW-0812">Transmembrane</keyword>
<evidence type="ECO:0000256" key="2">
    <source>
        <dbReference type="ARBA" id="ARBA00022475"/>
    </source>
</evidence>
<organism evidence="7 8">
    <name type="scientific">Paenisporosarcina quisquiliarum</name>
    <dbReference type="NCBI Taxonomy" id="365346"/>
    <lineage>
        <taxon>Bacteria</taxon>
        <taxon>Bacillati</taxon>
        <taxon>Bacillota</taxon>
        <taxon>Bacilli</taxon>
        <taxon>Bacillales</taxon>
        <taxon>Caryophanaceae</taxon>
        <taxon>Paenisporosarcina</taxon>
    </lineage>
</organism>
<name>A0A9X3RD68_9BACL</name>
<reference evidence="7" key="1">
    <citation type="submission" date="2022-05" db="EMBL/GenBank/DDBJ databases">
        <authorList>
            <person name="Colautti A."/>
            <person name="Iacumin L."/>
        </authorList>
    </citation>
    <scope>NUCLEOTIDE SEQUENCE</scope>
    <source>
        <strain evidence="7">SK 55</strain>
    </source>
</reference>
<evidence type="ECO:0000256" key="6">
    <source>
        <dbReference type="SAM" id="Phobius"/>
    </source>
</evidence>
<dbReference type="InterPro" id="IPR050833">
    <property type="entry name" value="Poly_Biosynth_Transport"/>
</dbReference>
<feature type="transmembrane region" description="Helical" evidence="6">
    <location>
        <begin position="79"/>
        <end position="108"/>
    </location>
</feature>
<feature type="transmembrane region" description="Helical" evidence="6">
    <location>
        <begin position="317"/>
        <end position="338"/>
    </location>
</feature>
<comment type="caution">
    <text evidence="7">The sequence shown here is derived from an EMBL/GenBank/DDBJ whole genome shotgun (WGS) entry which is preliminary data.</text>
</comment>
<feature type="transmembrane region" description="Helical" evidence="6">
    <location>
        <begin position="40"/>
        <end position="58"/>
    </location>
</feature>
<dbReference type="Proteomes" id="UP001152173">
    <property type="component" value="Unassembled WGS sequence"/>
</dbReference>
<keyword evidence="2" id="KW-1003">Cell membrane</keyword>
<keyword evidence="4 6" id="KW-1133">Transmembrane helix</keyword>
<feature type="transmembrane region" description="Helical" evidence="6">
    <location>
        <begin position="232"/>
        <end position="257"/>
    </location>
</feature>
<evidence type="ECO:0000256" key="1">
    <source>
        <dbReference type="ARBA" id="ARBA00004651"/>
    </source>
</evidence>
<protein>
    <recommendedName>
        <fullName evidence="9">Membrane protein involved in the export of O-antigen and teichoic acid</fullName>
    </recommendedName>
</protein>
<proteinExistence type="predicted"/>